<dbReference type="SUPFAM" id="SSF49599">
    <property type="entry name" value="TRAF domain-like"/>
    <property type="match status" value="1"/>
</dbReference>
<dbReference type="Gene3D" id="2.60.210.10">
    <property type="entry name" value="Apoptosis, Tumor Necrosis Factor Receptor Associated Protein 2, Chain A"/>
    <property type="match status" value="1"/>
</dbReference>
<protein>
    <submittedName>
        <fullName evidence="2">Uncharacterized protein</fullName>
    </submittedName>
</protein>
<dbReference type="AlphaFoldDB" id="A0A0K0FN33"/>
<name>A0A0K0FN33_STRVS</name>
<proteinExistence type="predicted"/>
<sequence>MLGKSNKGNVSEKSRKPKEFAKDKGLRFPKYIKKDFLLDKSNGLLDNDTLTIIYELSIVNESWNYQCRRMSIKEMIPRQRLSFDLGNVLDFHFFGLYRKS</sequence>
<dbReference type="InterPro" id="IPR008974">
    <property type="entry name" value="TRAF-like"/>
</dbReference>
<dbReference type="WBParaSite" id="SVE_1041300.1">
    <property type="protein sequence ID" value="SVE_1041300.1"/>
    <property type="gene ID" value="SVE_1041300"/>
</dbReference>
<dbReference type="STRING" id="75913.A0A0K0FN33"/>
<organism evidence="1 2">
    <name type="scientific">Strongyloides venezuelensis</name>
    <name type="common">Threadworm</name>
    <dbReference type="NCBI Taxonomy" id="75913"/>
    <lineage>
        <taxon>Eukaryota</taxon>
        <taxon>Metazoa</taxon>
        <taxon>Ecdysozoa</taxon>
        <taxon>Nematoda</taxon>
        <taxon>Chromadorea</taxon>
        <taxon>Rhabditida</taxon>
        <taxon>Tylenchina</taxon>
        <taxon>Panagrolaimomorpha</taxon>
        <taxon>Strongyloidoidea</taxon>
        <taxon>Strongyloididae</taxon>
        <taxon>Strongyloides</taxon>
    </lineage>
</organism>
<keyword evidence="1" id="KW-1185">Reference proteome</keyword>
<dbReference type="Proteomes" id="UP000035680">
    <property type="component" value="Unassembled WGS sequence"/>
</dbReference>
<evidence type="ECO:0000313" key="1">
    <source>
        <dbReference type="Proteomes" id="UP000035680"/>
    </source>
</evidence>
<reference evidence="2" key="2">
    <citation type="submission" date="2015-08" db="UniProtKB">
        <authorList>
            <consortium name="WormBaseParasite"/>
        </authorList>
    </citation>
    <scope>IDENTIFICATION</scope>
</reference>
<reference evidence="1" key="1">
    <citation type="submission" date="2014-07" db="EMBL/GenBank/DDBJ databases">
        <authorList>
            <person name="Martin A.A"/>
            <person name="De Silva N."/>
        </authorList>
    </citation>
    <scope>NUCLEOTIDE SEQUENCE</scope>
</reference>
<evidence type="ECO:0000313" key="2">
    <source>
        <dbReference type="WBParaSite" id="SVE_1041300.1"/>
    </source>
</evidence>
<accession>A0A0K0FN33</accession>